<dbReference type="Proteomes" id="UP000078284">
    <property type="component" value="Chromosome 1"/>
</dbReference>
<dbReference type="GO" id="GO:0009570">
    <property type="term" value="C:chloroplast stroma"/>
    <property type="evidence" value="ECO:0007669"/>
    <property type="project" value="UniProtKB-SubCell"/>
</dbReference>
<proteinExistence type="predicted"/>
<organism evidence="3 4">
    <name type="scientific">Arabidopsis thaliana</name>
    <name type="common">Mouse-ear cress</name>
    <dbReference type="NCBI Taxonomy" id="3702"/>
    <lineage>
        <taxon>Eukaryota</taxon>
        <taxon>Viridiplantae</taxon>
        <taxon>Streptophyta</taxon>
        <taxon>Embryophyta</taxon>
        <taxon>Tracheophyta</taxon>
        <taxon>Spermatophyta</taxon>
        <taxon>Magnoliopsida</taxon>
        <taxon>eudicotyledons</taxon>
        <taxon>Gunneridae</taxon>
        <taxon>Pentapetalae</taxon>
        <taxon>rosids</taxon>
        <taxon>malvids</taxon>
        <taxon>Brassicales</taxon>
        <taxon>Brassicaceae</taxon>
        <taxon>Camelineae</taxon>
        <taxon>Arabidopsis</taxon>
    </lineage>
</organism>
<evidence type="ECO:0000313" key="3">
    <source>
        <dbReference type="EMBL" id="OAP17136.1"/>
    </source>
</evidence>
<dbReference type="EMBL" id="LUHQ01000001">
    <property type="protein sequence ID" value="OAP17136.1"/>
    <property type="molecule type" value="Genomic_DNA"/>
</dbReference>
<evidence type="ECO:0000256" key="1">
    <source>
        <dbReference type="ARBA" id="ARBA00004470"/>
    </source>
</evidence>
<reference evidence="4" key="1">
    <citation type="journal article" date="2016" name="Proc. Natl. Acad. Sci. U.S.A.">
        <title>Chromosome-level assembly of Arabidopsis thaliana Ler reveals the extent of translocation and inversion polymorphisms.</title>
        <authorList>
            <person name="Zapata L."/>
            <person name="Ding J."/>
            <person name="Willing E.M."/>
            <person name="Hartwig B."/>
            <person name="Bezdan D."/>
            <person name="Jiao W.B."/>
            <person name="Patel V."/>
            <person name="Velikkakam James G."/>
            <person name="Koornneef M."/>
            <person name="Ossowski S."/>
            <person name="Schneeberger K."/>
        </authorList>
    </citation>
    <scope>NUCLEOTIDE SEQUENCE [LARGE SCALE GENOMIC DNA]</scope>
    <source>
        <strain evidence="4">cv. Landsberg erecta</strain>
    </source>
</reference>
<accession>A0A178WFW2</accession>
<protein>
    <submittedName>
        <fullName evidence="3">Uncharacterized protein</fullName>
    </submittedName>
</protein>
<comment type="caution">
    <text evidence="3">The sequence shown here is derived from an EMBL/GenBank/DDBJ whole genome shotgun (WGS) entry which is preliminary data.</text>
</comment>
<dbReference type="AlphaFoldDB" id="A0A178WFW2"/>
<dbReference type="PANTHER" id="PTHR32429">
    <property type="match status" value="1"/>
</dbReference>
<feature type="region of interest" description="Disordered" evidence="2">
    <location>
        <begin position="41"/>
        <end position="71"/>
    </location>
</feature>
<dbReference type="ExpressionAtlas" id="A0A178WFW2">
    <property type="expression patterns" value="baseline and differential"/>
</dbReference>
<dbReference type="InterPro" id="IPR044960">
    <property type="entry name" value="RCA-like"/>
</dbReference>
<comment type="subcellular location">
    <subcellularLocation>
        <location evidence="1">Plastid</location>
        <location evidence="1">Chloroplast stroma</location>
    </subcellularLocation>
</comment>
<sequence>MALANISLRFKFPPLQSSSSSSSSFNATLINTRKLSSIVCSKPSSNDGGKVANDDGGAKPRKKLSEQSSWEVKDSEGKDYLYRLGAESDNVNIAVGARSGMIDDVFIGDFLGKDSDIVFDYRQKATRSFEHLQGDYYIAPSFLDKVGKSY</sequence>
<evidence type="ECO:0000313" key="4">
    <source>
        <dbReference type="Proteomes" id="UP000078284"/>
    </source>
</evidence>
<name>A0A178WFW2_ARATH</name>
<gene>
    <name evidence="3" type="ordered locus">AXX17_At1g67310</name>
</gene>
<evidence type="ECO:0000256" key="2">
    <source>
        <dbReference type="SAM" id="MobiDB-lite"/>
    </source>
</evidence>
<dbReference type="PANTHER" id="PTHR32429:SF11">
    <property type="entry name" value="RIBULOSE BISPHOSPHATE CARBOXYLASE_OXYGENASE ACTIVASE, CHLOROPLASTIC"/>
    <property type="match status" value="1"/>
</dbReference>